<accession>A0A0G9MP54</accession>
<dbReference type="PATRIC" id="fig|1581420.6.peg.2672"/>
<dbReference type="SUPFAM" id="SSF51197">
    <property type="entry name" value="Clavaminate synthase-like"/>
    <property type="match status" value="1"/>
</dbReference>
<evidence type="ECO:0000259" key="1">
    <source>
        <dbReference type="PROSITE" id="PS51471"/>
    </source>
</evidence>
<dbReference type="Pfam" id="PF13532">
    <property type="entry name" value="2OG-FeII_Oxy_2"/>
    <property type="match status" value="1"/>
</dbReference>
<dbReference type="InterPro" id="IPR027450">
    <property type="entry name" value="AlkB-like"/>
</dbReference>
<dbReference type="InterPro" id="IPR037151">
    <property type="entry name" value="AlkB-like_sf"/>
</dbReference>
<dbReference type="PROSITE" id="PS51471">
    <property type="entry name" value="FE2OG_OXY"/>
    <property type="match status" value="1"/>
</dbReference>
<dbReference type="OrthoDB" id="278699at2"/>
<dbReference type="Proteomes" id="UP000053464">
    <property type="component" value="Unassembled WGS sequence"/>
</dbReference>
<dbReference type="EMBL" id="LBHB01000004">
    <property type="protein sequence ID" value="KLE32374.1"/>
    <property type="molecule type" value="Genomic_DNA"/>
</dbReference>
<protein>
    <submittedName>
        <fullName evidence="2">2OG-Fe(II) oxygenase</fullName>
    </submittedName>
</protein>
<dbReference type="PANTHER" id="PTHR12463:SF1">
    <property type="entry name" value="2-OXOGLUTARATE AND FE-DEPENDENT OXYGENASE FAMILY PROTEIN"/>
    <property type="match status" value="1"/>
</dbReference>
<dbReference type="PANTHER" id="PTHR12463">
    <property type="entry name" value="OXYGENASE-RELATED"/>
    <property type="match status" value="1"/>
</dbReference>
<keyword evidence="3" id="KW-1185">Reference proteome</keyword>
<dbReference type="GO" id="GO:0032451">
    <property type="term" value="F:demethylase activity"/>
    <property type="evidence" value="ECO:0007669"/>
    <property type="project" value="TreeGrafter"/>
</dbReference>
<dbReference type="RefSeq" id="WP_047004888.1">
    <property type="nucleotide sequence ID" value="NZ_LBHB01000004.1"/>
</dbReference>
<comment type="caution">
    <text evidence="2">The sequence shown here is derived from an EMBL/GenBank/DDBJ whole genome shotgun (WGS) entry which is preliminary data.</text>
</comment>
<name>A0A0G9MP54_9SPHN</name>
<dbReference type="AlphaFoldDB" id="A0A0G9MP54"/>
<organism evidence="2 3">
    <name type="scientific">Aurantiacibacter luteus</name>
    <dbReference type="NCBI Taxonomy" id="1581420"/>
    <lineage>
        <taxon>Bacteria</taxon>
        <taxon>Pseudomonadati</taxon>
        <taxon>Pseudomonadota</taxon>
        <taxon>Alphaproteobacteria</taxon>
        <taxon>Sphingomonadales</taxon>
        <taxon>Erythrobacteraceae</taxon>
        <taxon>Aurantiacibacter</taxon>
    </lineage>
</organism>
<reference evidence="2 3" key="1">
    <citation type="submission" date="2015-04" db="EMBL/GenBank/DDBJ databases">
        <title>The draft genome sequence of Erythrobacter luteus KA37.</title>
        <authorList>
            <person name="Zhuang L."/>
            <person name="Liu Y."/>
            <person name="Shao Z."/>
        </authorList>
    </citation>
    <scope>NUCLEOTIDE SEQUENCE [LARGE SCALE GENOMIC DNA]</scope>
    <source>
        <strain evidence="2 3">KA37</strain>
    </source>
</reference>
<dbReference type="InterPro" id="IPR032857">
    <property type="entry name" value="ALKBH4"/>
</dbReference>
<dbReference type="Gene3D" id="2.60.120.590">
    <property type="entry name" value="Alpha-ketoglutarate-dependent dioxygenase AlkB-like"/>
    <property type="match status" value="1"/>
</dbReference>
<dbReference type="GO" id="GO:0016491">
    <property type="term" value="F:oxidoreductase activity"/>
    <property type="evidence" value="ECO:0007669"/>
    <property type="project" value="TreeGrafter"/>
</dbReference>
<gene>
    <name evidence="2" type="ORF">AAW00_13080</name>
</gene>
<dbReference type="STRING" id="1581420.AAW00_13080"/>
<evidence type="ECO:0000313" key="3">
    <source>
        <dbReference type="Proteomes" id="UP000053464"/>
    </source>
</evidence>
<dbReference type="GO" id="GO:0070988">
    <property type="term" value="P:demethylation"/>
    <property type="evidence" value="ECO:0007669"/>
    <property type="project" value="InterPro"/>
</dbReference>
<proteinExistence type="predicted"/>
<feature type="domain" description="Fe2OG dioxygenase" evidence="1">
    <location>
        <begin position="100"/>
        <end position="192"/>
    </location>
</feature>
<dbReference type="InterPro" id="IPR005123">
    <property type="entry name" value="Oxoglu/Fe-dep_dioxygenase_dom"/>
</dbReference>
<sequence>MGTQGDLFGDIGPRAPAIPGLTRVERAVDAAYEARLIAHIDTSPLAPFRFGQWEGKRLTANYGSAYDYQRGAVTGAPPLPGWLLALRDTVAPLAGLEAEALQQALVIRYDPGATIGWHRDRPQYGEIVGLSLGAPATMRLRRRLAGGGFERASFPLFPCALYRLSGEARDGWEHSIAALEEPRWSVTFRTLR</sequence>
<evidence type="ECO:0000313" key="2">
    <source>
        <dbReference type="EMBL" id="KLE32374.1"/>
    </source>
</evidence>